<reference evidence="3 4" key="1">
    <citation type="submission" date="2017-11" db="EMBL/GenBank/DDBJ databases">
        <title>Streptomyces carmine sp. nov., a novel actinomycete isolated from Sophora alopecuroides in Xinjiang, China.</title>
        <authorList>
            <person name="Wang Y."/>
            <person name="Luo X."/>
            <person name="Wan C."/>
            <person name="Zhang L."/>
        </authorList>
    </citation>
    <scope>NUCLEOTIDE SEQUENCE [LARGE SCALE GENOMIC DNA]</scope>
    <source>
        <strain evidence="3 4">TRM SA0054</strain>
    </source>
</reference>
<feature type="compositionally biased region" description="Pro residues" evidence="1">
    <location>
        <begin position="1"/>
        <end position="11"/>
    </location>
</feature>
<dbReference type="RefSeq" id="WP_100204851.1">
    <property type="nucleotide sequence ID" value="NZ_PGGW01000069.1"/>
</dbReference>
<keyword evidence="2" id="KW-0812">Transmembrane</keyword>
<gene>
    <name evidence="3" type="ORF">CUT44_28625</name>
</gene>
<feature type="region of interest" description="Disordered" evidence="1">
    <location>
        <begin position="1"/>
        <end position="81"/>
    </location>
</feature>
<evidence type="ECO:0000313" key="3">
    <source>
        <dbReference type="EMBL" id="PJE94239.1"/>
    </source>
</evidence>
<accession>A0A2M8LQM0</accession>
<feature type="transmembrane region" description="Helical" evidence="2">
    <location>
        <begin position="84"/>
        <end position="104"/>
    </location>
</feature>
<sequence length="311" mass="32292">MSHHQPPPQPGPYGGQPNPYGTPPQPGYGYPPQQPGPPQPGMGVPPAQPGYGYPQQPGPYGAPQQPGGYLPPPPPGGGNKGRTIGVLVTALAVVGLAIGGYVVFGGDDGGTVADDGKNYKLVASETVLDGEYRKNPNENDEGPFKSEDLKELEQFGVSDPTSVSATYTSGDDVLSQKHLSFSGVWGEIKDPEAAVDAMFAKAEEGIREDSGAGGDGAEGTAELVGEPREVSPPGLENAVMKCQEMKLSGEGTAELGGGAFTMPFCIWGDHSTIAYSALNDMTAFTTGENFSIDEAAEAAARLRNDVRVEIE</sequence>
<proteinExistence type="predicted"/>
<keyword evidence="2" id="KW-0472">Membrane</keyword>
<evidence type="ECO:0000313" key="4">
    <source>
        <dbReference type="Proteomes" id="UP000230407"/>
    </source>
</evidence>
<dbReference type="Proteomes" id="UP000230407">
    <property type="component" value="Unassembled WGS sequence"/>
</dbReference>
<name>A0A2M8LQM0_9ACTN</name>
<dbReference type="AlphaFoldDB" id="A0A2M8LQM0"/>
<evidence type="ECO:0000256" key="1">
    <source>
        <dbReference type="SAM" id="MobiDB-lite"/>
    </source>
</evidence>
<dbReference type="SUPFAM" id="SSF81995">
    <property type="entry name" value="beta-sandwich domain of Sec23/24"/>
    <property type="match status" value="1"/>
</dbReference>
<evidence type="ECO:0000256" key="2">
    <source>
        <dbReference type="SAM" id="Phobius"/>
    </source>
</evidence>
<feature type="compositionally biased region" description="Low complexity" evidence="1">
    <location>
        <begin position="41"/>
        <end position="68"/>
    </location>
</feature>
<comment type="caution">
    <text evidence="3">The sequence shown here is derived from an EMBL/GenBank/DDBJ whole genome shotgun (WGS) entry which is preliminary data.</text>
</comment>
<dbReference type="EMBL" id="PGGW01000069">
    <property type="protein sequence ID" value="PJE94239.1"/>
    <property type="molecule type" value="Genomic_DNA"/>
</dbReference>
<keyword evidence="4" id="KW-1185">Reference proteome</keyword>
<organism evidence="3 4">
    <name type="scientific">Streptomyces carminius</name>
    <dbReference type="NCBI Taxonomy" id="2665496"/>
    <lineage>
        <taxon>Bacteria</taxon>
        <taxon>Bacillati</taxon>
        <taxon>Actinomycetota</taxon>
        <taxon>Actinomycetes</taxon>
        <taxon>Kitasatosporales</taxon>
        <taxon>Streptomycetaceae</taxon>
        <taxon>Streptomyces</taxon>
    </lineage>
</organism>
<protein>
    <submittedName>
        <fullName evidence="3">Uncharacterized protein</fullName>
    </submittedName>
</protein>
<keyword evidence="2" id="KW-1133">Transmembrane helix</keyword>